<gene>
    <name evidence="1" type="ORF">T01_13716</name>
</gene>
<protein>
    <submittedName>
        <fullName evidence="1">Uncharacterized protein</fullName>
    </submittedName>
</protein>
<accession>A0A0V1BM12</accession>
<name>A0A0V1BM12_TRISP</name>
<organism evidence="1 2">
    <name type="scientific">Trichinella spiralis</name>
    <name type="common">Trichina worm</name>
    <dbReference type="NCBI Taxonomy" id="6334"/>
    <lineage>
        <taxon>Eukaryota</taxon>
        <taxon>Metazoa</taxon>
        <taxon>Ecdysozoa</taxon>
        <taxon>Nematoda</taxon>
        <taxon>Enoplea</taxon>
        <taxon>Dorylaimia</taxon>
        <taxon>Trichinellida</taxon>
        <taxon>Trichinellidae</taxon>
        <taxon>Trichinella</taxon>
    </lineage>
</organism>
<comment type="caution">
    <text evidence="1">The sequence shown here is derived from an EMBL/GenBank/DDBJ whole genome shotgun (WGS) entry which is preliminary data.</text>
</comment>
<evidence type="ECO:0000313" key="1">
    <source>
        <dbReference type="EMBL" id="KRY38010.1"/>
    </source>
</evidence>
<reference evidence="1 2" key="1">
    <citation type="submission" date="2015-01" db="EMBL/GenBank/DDBJ databases">
        <title>Evolution of Trichinella species and genotypes.</title>
        <authorList>
            <person name="Korhonen P.K."/>
            <person name="Edoardo P."/>
            <person name="Giuseppe L.R."/>
            <person name="Gasser R.B."/>
        </authorList>
    </citation>
    <scope>NUCLEOTIDE SEQUENCE [LARGE SCALE GENOMIC DNA]</scope>
    <source>
        <strain evidence="1">ISS3</strain>
    </source>
</reference>
<dbReference type="AlphaFoldDB" id="A0A0V1BM12"/>
<dbReference type="InParanoid" id="A0A0V1BM12"/>
<evidence type="ECO:0000313" key="2">
    <source>
        <dbReference type="Proteomes" id="UP000054776"/>
    </source>
</evidence>
<proteinExistence type="predicted"/>
<dbReference type="Proteomes" id="UP000054776">
    <property type="component" value="Unassembled WGS sequence"/>
</dbReference>
<keyword evidence="2" id="KW-1185">Reference proteome</keyword>
<dbReference type="EMBL" id="JYDH01000029">
    <property type="protein sequence ID" value="KRY38010.1"/>
    <property type="molecule type" value="Genomic_DNA"/>
</dbReference>
<sequence>MVSVFGYLNDQRRENPKVSHQNVVNFSRWGKGCKVESVESSRDRIAGITKQNGIPPTCR</sequence>